<keyword evidence="10" id="KW-0539">Nucleus</keyword>
<feature type="repeat" description="WD" evidence="11">
    <location>
        <begin position="202"/>
        <end position="246"/>
    </location>
</feature>
<dbReference type="Pfam" id="PF00400">
    <property type="entry name" value="WD40"/>
    <property type="match status" value="6"/>
</dbReference>
<evidence type="ECO:0000256" key="1">
    <source>
        <dbReference type="ARBA" id="ARBA00004123"/>
    </source>
</evidence>
<dbReference type="PANTHER" id="PTHR44111:SF1">
    <property type="entry name" value="ELONGATOR COMPLEX PROTEIN 2"/>
    <property type="match status" value="1"/>
</dbReference>
<gene>
    <name evidence="12" type="ORF">g.11271</name>
</gene>
<evidence type="ECO:0000256" key="7">
    <source>
        <dbReference type="ARBA" id="ARBA00022574"/>
    </source>
</evidence>
<dbReference type="SUPFAM" id="SSF50978">
    <property type="entry name" value="WD40 repeat-like"/>
    <property type="match status" value="3"/>
</dbReference>
<dbReference type="PROSITE" id="PS50294">
    <property type="entry name" value="WD_REPEATS_REGION"/>
    <property type="match status" value="1"/>
</dbReference>
<dbReference type="EMBL" id="GEDC01008629">
    <property type="protein sequence ID" value="JAS28669.1"/>
    <property type="molecule type" value="Transcribed_RNA"/>
</dbReference>
<dbReference type="InterPro" id="IPR036322">
    <property type="entry name" value="WD40_repeat_dom_sf"/>
</dbReference>
<keyword evidence="9" id="KW-0677">Repeat</keyword>
<comment type="similarity">
    <text evidence="4">Belongs to the WD repeat ELP2 family.</text>
</comment>
<feature type="repeat" description="WD" evidence="11">
    <location>
        <begin position="597"/>
        <end position="629"/>
    </location>
</feature>
<keyword evidence="8" id="KW-0819">tRNA processing</keyword>
<dbReference type="PANTHER" id="PTHR44111">
    <property type="entry name" value="ELONGATOR COMPLEX PROTEIN 2"/>
    <property type="match status" value="1"/>
</dbReference>
<dbReference type="PROSITE" id="PS50082">
    <property type="entry name" value="WD_REPEATS_2"/>
    <property type="match status" value="3"/>
</dbReference>
<evidence type="ECO:0000256" key="2">
    <source>
        <dbReference type="ARBA" id="ARBA00004496"/>
    </source>
</evidence>
<evidence type="ECO:0000256" key="5">
    <source>
        <dbReference type="ARBA" id="ARBA00020267"/>
    </source>
</evidence>
<sequence>MVYNIKAVDCLYTSCACNCVPHSADWGYNGLICYGACNSIAIYNPLKGRGGKVTTTLSVHKGRVNSVRWIRKTKPSPENELVSASTDNLVIYWTLKDDEFLPSHVLKGHEGSVTIVDAIYLTDNKVIVTSASVDSTIRIWELETGKDTICKGVIHLSSGLALSLRLAVLDGSQNFLLASGIDDCRINIYTNKGDEVVNLDSLVAHQDWVRSLDFAKDDSGDLMLASGSQDTNINLWRFQSTSKNKIDESAFRLKEQILSINNELKIAVRLEAVLSGHDGWVHGVHWHPVITSNGKTTQPMQLLSASMDKTVIIWCPEEDSGVWLETVRVGEVGGNTLGFYGGFFSPDGMSILAHGFQGAFHLWRKIGDVWNPSVTVGGHFNAVSDIGWEPQQGHYLLSVSYDQTTRLHSPWLQNGDDEDSWHEIARPQVHGYDLVCLSVLPGYRFASGADEKVVRSFVAPQNFLDNFKRLCIKDSTQIDTLEANLPHGAAVPVLGLSNKAVFETEVPETGGEKHVKDQYENGNFVAQELTEPPTEYNLIQNTLWPEVTKLYGHGYELFSLASTSDGALLASACKATSSEHAAIMLWDTKSWKKIGRLSSHQLTVTQLTFSPDDQYLLSVSRDRRWSLFQKQDVTLNNEIYKLVSTTDKSTGIHTRIIWCCGWTHDSKYFATGSREGRVVIWGHTGQVKPILGEFGSCGIALNVSGDSVTSIAFASRFVLEDEEYLCAVGCDSGLIKLYGWKADIDDPWRFLYQIEANAGHHLTVKRLAFRPSQKHIQLASCGLDHMVKVHTIHLNKV</sequence>
<dbReference type="FunFam" id="2.130.10.10:FF:000575">
    <property type="entry name" value="Elongator acetyltransferase complex subunit 2"/>
    <property type="match status" value="1"/>
</dbReference>
<dbReference type="InterPro" id="IPR001680">
    <property type="entry name" value="WD40_rpt"/>
</dbReference>
<dbReference type="AlphaFoldDB" id="A0A1B6DSR2"/>
<keyword evidence="6" id="KW-0963">Cytoplasm</keyword>
<feature type="repeat" description="WD" evidence="11">
    <location>
        <begin position="109"/>
        <end position="150"/>
    </location>
</feature>
<evidence type="ECO:0000313" key="12">
    <source>
        <dbReference type="EMBL" id="JAS28669.1"/>
    </source>
</evidence>
<accession>A0A1B6DSR2</accession>
<dbReference type="GO" id="GO:0005634">
    <property type="term" value="C:nucleus"/>
    <property type="evidence" value="ECO:0007669"/>
    <property type="project" value="UniProtKB-SubCell"/>
</dbReference>
<reference evidence="12" key="1">
    <citation type="submission" date="2015-12" db="EMBL/GenBank/DDBJ databases">
        <title>De novo transcriptome assembly of four potential Pierce s Disease insect vectors from Arizona vineyards.</title>
        <authorList>
            <person name="Tassone E.E."/>
        </authorList>
    </citation>
    <scope>NUCLEOTIDE SEQUENCE</scope>
</reference>
<evidence type="ECO:0000256" key="3">
    <source>
        <dbReference type="ARBA" id="ARBA00005043"/>
    </source>
</evidence>
<comment type="subcellular location">
    <subcellularLocation>
        <location evidence="2">Cytoplasm</location>
    </subcellularLocation>
    <subcellularLocation>
        <location evidence="1">Nucleus</location>
    </subcellularLocation>
</comment>
<protein>
    <recommendedName>
        <fullName evidence="5">Elongator complex protein 2</fullName>
    </recommendedName>
</protein>
<dbReference type="InterPro" id="IPR015943">
    <property type="entry name" value="WD40/YVTN_repeat-like_dom_sf"/>
</dbReference>
<dbReference type="GO" id="GO:0033588">
    <property type="term" value="C:elongator holoenzyme complex"/>
    <property type="evidence" value="ECO:0007669"/>
    <property type="project" value="InterPro"/>
</dbReference>
<dbReference type="GO" id="GO:0002098">
    <property type="term" value="P:tRNA wobble uridine modification"/>
    <property type="evidence" value="ECO:0007669"/>
    <property type="project" value="InterPro"/>
</dbReference>
<dbReference type="SMART" id="SM00320">
    <property type="entry name" value="WD40"/>
    <property type="match status" value="11"/>
</dbReference>
<dbReference type="PROSITE" id="PS00678">
    <property type="entry name" value="WD_REPEATS_1"/>
    <property type="match status" value="1"/>
</dbReference>
<dbReference type="InterPro" id="IPR019775">
    <property type="entry name" value="WD40_repeat_CS"/>
</dbReference>
<evidence type="ECO:0000256" key="10">
    <source>
        <dbReference type="ARBA" id="ARBA00023242"/>
    </source>
</evidence>
<organism evidence="12">
    <name type="scientific">Clastoptera arizonana</name>
    <name type="common">Arizona spittle bug</name>
    <dbReference type="NCBI Taxonomy" id="38151"/>
    <lineage>
        <taxon>Eukaryota</taxon>
        <taxon>Metazoa</taxon>
        <taxon>Ecdysozoa</taxon>
        <taxon>Arthropoda</taxon>
        <taxon>Hexapoda</taxon>
        <taxon>Insecta</taxon>
        <taxon>Pterygota</taxon>
        <taxon>Neoptera</taxon>
        <taxon>Paraneoptera</taxon>
        <taxon>Hemiptera</taxon>
        <taxon>Auchenorrhyncha</taxon>
        <taxon>Cercopoidea</taxon>
        <taxon>Clastopteridae</taxon>
        <taxon>Clastoptera</taxon>
    </lineage>
</organism>
<dbReference type="UniPathway" id="UPA00988"/>
<dbReference type="FunFam" id="2.130.10.10:FF:001709">
    <property type="entry name" value="Elongator complex protein 2"/>
    <property type="match status" value="1"/>
</dbReference>
<name>A0A1B6DSR2_9HEMI</name>
<keyword evidence="7 11" id="KW-0853">WD repeat</keyword>
<evidence type="ECO:0000256" key="6">
    <source>
        <dbReference type="ARBA" id="ARBA00022490"/>
    </source>
</evidence>
<evidence type="ECO:0000256" key="11">
    <source>
        <dbReference type="PROSITE-ProRule" id="PRU00221"/>
    </source>
</evidence>
<evidence type="ECO:0000256" key="8">
    <source>
        <dbReference type="ARBA" id="ARBA00022694"/>
    </source>
</evidence>
<evidence type="ECO:0000256" key="4">
    <source>
        <dbReference type="ARBA" id="ARBA00005881"/>
    </source>
</evidence>
<proteinExistence type="inferred from homology"/>
<evidence type="ECO:0000256" key="9">
    <source>
        <dbReference type="ARBA" id="ARBA00022737"/>
    </source>
</evidence>
<dbReference type="Gene3D" id="2.130.10.10">
    <property type="entry name" value="YVTN repeat-like/Quinoprotein amine dehydrogenase"/>
    <property type="match status" value="6"/>
</dbReference>
<dbReference type="GO" id="GO:0005737">
    <property type="term" value="C:cytoplasm"/>
    <property type="evidence" value="ECO:0007669"/>
    <property type="project" value="UniProtKB-SubCell"/>
</dbReference>
<comment type="pathway">
    <text evidence="3">tRNA modification; 5-methoxycarbonylmethyl-2-thiouridine-tRNA biosynthesis.</text>
</comment>
<dbReference type="InterPro" id="IPR037289">
    <property type="entry name" value="Elp2"/>
</dbReference>